<evidence type="ECO:0000259" key="6">
    <source>
        <dbReference type="Pfam" id="PF13675"/>
    </source>
</evidence>
<evidence type="ECO:0000256" key="4">
    <source>
        <dbReference type="ARBA" id="ARBA00023136"/>
    </source>
</evidence>
<gene>
    <name evidence="7" type="ORF">HLB44_25940</name>
</gene>
<evidence type="ECO:0000256" key="1">
    <source>
        <dbReference type="ARBA" id="ARBA00004141"/>
    </source>
</evidence>
<dbReference type="EMBL" id="JABRWJ010000008">
    <property type="protein sequence ID" value="NRF70453.1"/>
    <property type="molecule type" value="Genomic_DNA"/>
</dbReference>
<organism evidence="7 8">
    <name type="scientific">Pseudaquabacterium terrae</name>
    <dbReference type="NCBI Taxonomy" id="2732868"/>
    <lineage>
        <taxon>Bacteria</taxon>
        <taxon>Pseudomonadati</taxon>
        <taxon>Pseudomonadota</taxon>
        <taxon>Betaproteobacteria</taxon>
        <taxon>Burkholderiales</taxon>
        <taxon>Sphaerotilaceae</taxon>
        <taxon>Pseudaquabacterium</taxon>
    </lineage>
</organism>
<comment type="subcellular location">
    <subcellularLocation>
        <location evidence="1">Membrane</location>
        <topology evidence="1">Multi-pass membrane protein</topology>
    </subcellularLocation>
</comment>
<protein>
    <submittedName>
        <fullName evidence="7">Type IV pili methyl-accepting chemotaxis transducer N-terminal domain-containing protein</fullName>
    </submittedName>
</protein>
<dbReference type="Proteomes" id="UP000737171">
    <property type="component" value="Unassembled WGS sequence"/>
</dbReference>
<feature type="domain" description="NarX-like N-terminal" evidence="6">
    <location>
        <begin position="29"/>
        <end position="102"/>
    </location>
</feature>
<accession>A0ABX2EPE5</accession>
<name>A0ABX2EPE5_9BURK</name>
<evidence type="ECO:0000256" key="5">
    <source>
        <dbReference type="SAM" id="SignalP"/>
    </source>
</evidence>
<reference evidence="7 8" key="1">
    <citation type="submission" date="2020-05" db="EMBL/GenBank/DDBJ databases">
        <title>Aquincola sp. isolate from soil.</title>
        <authorList>
            <person name="Han J."/>
            <person name="Kim D.-U."/>
        </authorList>
    </citation>
    <scope>NUCLEOTIDE SEQUENCE [LARGE SCALE GENOMIC DNA]</scope>
    <source>
        <strain evidence="7 8">S2</strain>
    </source>
</reference>
<feature type="domain" description="NarX-like N-terminal" evidence="6">
    <location>
        <begin position="143"/>
        <end position="208"/>
    </location>
</feature>
<dbReference type="RefSeq" id="WP_173129508.1">
    <property type="nucleotide sequence ID" value="NZ_JABRWJ010000008.1"/>
</dbReference>
<keyword evidence="5" id="KW-0732">Signal</keyword>
<dbReference type="Pfam" id="PF13675">
    <property type="entry name" value="PilJ"/>
    <property type="match status" value="2"/>
</dbReference>
<keyword evidence="2" id="KW-0812">Transmembrane</keyword>
<sequence>MKRRHLIAAAGSAALLPAVARAQVIDLNDAINKAGRQRMLSQRMAKSYSALGQGVLPDLAGEVLAASMGLFDRQLVELKVFAPTPEIKRCYVDLEQAWGDYKAVLVGAKPARERAAEMFGAAGGVLKLAHQGTGLLEKQSGKSLGRLVNIAGRQRMLSQRMAAFYLSASWGVDVSVSTKELATARDEFVQAHQVLFTAPEATPQIKTQLDLADQQFVFFAAALRNLRPGQSDARLMTNVFTTSERILQLMDGVTGMFSKQGLYS</sequence>
<evidence type="ECO:0000256" key="2">
    <source>
        <dbReference type="ARBA" id="ARBA00022692"/>
    </source>
</evidence>
<dbReference type="InterPro" id="IPR029095">
    <property type="entry name" value="NarX-like_N"/>
</dbReference>
<evidence type="ECO:0000313" key="7">
    <source>
        <dbReference type="EMBL" id="NRF70453.1"/>
    </source>
</evidence>
<keyword evidence="3" id="KW-1133">Transmembrane helix</keyword>
<feature type="chain" id="PRO_5047111808" evidence="5">
    <location>
        <begin position="23"/>
        <end position="264"/>
    </location>
</feature>
<evidence type="ECO:0000313" key="8">
    <source>
        <dbReference type="Proteomes" id="UP000737171"/>
    </source>
</evidence>
<comment type="caution">
    <text evidence="7">The sequence shown here is derived from an EMBL/GenBank/DDBJ whole genome shotgun (WGS) entry which is preliminary data.</text>
</comment>
<evidence type="ECO:0000256" key="3">
    <source>
        <dbReference type="ARBA" id="ARBA00022989"/>
    </source>
</evidence>
<feature type="signal peptide" evidence="5">
    <location>
        <begin position="1"/>
        <end position="22"/>
    </location>
</feature>
<proteinExistence type="predicted"/>
<keyword evidence="4" id="KW-0472">Membrane</keyword>
<keyword evidence="8" id="KW-1185">Reference proteome</keyword>